<keyword evidence="1" id="KW-0812">Transmembrane</keyword>
<protein>
    <submittedName>
        <fullName evidence="3">YycH family protein</fullName>
    </submittedName>
</protein>
<proteinExistence type="predicted"/>
<reference evidence="3 4" key="1">
    <citation type="journal article" date="2015" name="Genome Announc.">
        <title>Expanding the biotechnology potential of lactobacilli through comparative genomics of 213 strains and associated genera.</title>
        <authorList>
            <person name="Sun Z."/>
            <person name="Harris H.M."/>
            <person name="McCann A."/>
            <person name="Guo C."/>
            <person name="Argimon S."/>
            <person name="Zhang W."/>
            <person name="Yang X."/>
            <person name="Jeffery I.B."/>
            <person name="Cooney J.C."/>
            <person name="Kagawa T.F."/>
            <person name="Liu W."/>
            <person name="Song Y."/>
            <person name="Salvetti E."/>
            <person name="Wrobel A."/>
            <person name="Rasinkangas P."/>
            <person name="Parkhill J."/>
            <person name="Rea M.C."/>
            <person name="O'Sullivan O."/>
            <person name="Ritari J."/>
            <person name="Douillard F.P."/>
            <person name="Paul Ross R."/>
            <person name="Yang R."/>
            <person name="Briner A.E."/>
            <person name="Felis G.E."/>
            <person name="de Vos W.M."/>
            <person name="Barrangou R."/>
            <person name="Klaenhammer T.R."/>
            <person name="Caufield P.W."/>
            <person name="Cui Y."/>
            <person name="Zhang H."/>
            <person name="O'Toole P.W."/>
        </authorList>
    </citation>
    <scope>NUCLEOTIDE SEQUENCE [LARGE SCALE GENOMIC DNA]</scope>
    <source>
        <strain evidence="3 4">DSM 20719</strain>
    </source>
</reference>
<gene>
    <name evidence="3" type="ORF">FC90_GL000702</name>
</gene>
<dbReference type="CDD" id="cd15787">
    <property type="entry name" value="YycH_N"/>
    <property type="match status" value="1"/>
</dbReference>
<accession>A0AA89KYC1</accession>
<evidence type="ECO:0000313" key="3">
    <source>
        <dbReference type="EMBL" id="KRM24225.1"/>
    </source>
</evidence>
<organism evidence="3 4">
    <name type="scientific">Latilactobacillus graminis DSM 20719</name>
    <dbReference type="NCBI Taxonomy" id="1423752"/>
    <lineage>
        <taxon>Bacteria</taxon>
        <taxon>Bacillati</taxon>
        <taxon>Bacillota</taxon>
        <taxon>Bacilli</taxon>
        <taxon>Lactobacillales</taxon>
        <taxon>Lactobacillaceae</taxon>
        <taxon>Latilactobacillus</taxon>
    </lineage>
</organism>
<dbReference type="Pfam" id="PF07435">
    <property type="entry name" value="YycH"/>
    <property type="match status" value="1"/>
</dbReference>
<dbReference type="Gene3D" id="3.10.450.310">
    <property type="match status" value="1"/>
</dbReference>
<evidence type="ECO:0000313" key="4">
    <source>
        <dbReference type="Proteomes" id="UP000050823"/>
    </source>
</evidence>
<dbReference type="InterPro" id="IPR009996">
    <property type="entry name" value="YycH"/>
</dbReference>
<dbReference type="AlphaFoldDB" id="A0AA89KYC1"/>
<feature type="transmembrane region" description="Helical" evidence="1">
    <location>
        <begin position="12"/>
        <end position="32"/>
    </location>
</feature>
<feature type="domain" description="Regulatory protein YycH" evidence="2">
    <location>
        <begin position="15"/>
        <end position="441"/>
    </location>
</feature>
<comment type="caution">
    <text evidence="3">The sequence shown here is derived from an EMBL/GenBank/DDBJ whole genome shotgun (WGS) entry which is preliminary data.</text>
</comment>
<name>A0AA89KYC1_9LACO</name>
<dbReference type="Proteomes" id="UP000050823">
    <property type="component" value="Unassembled WGS sequence"/>
</dbReference>
<keyword evidence="1" id="KW-1133">Transmembrane helix</keyword>
<dbReference type="EMBL" id="AYZB01000003">
    <property type="protein sequence ID" value="KRM24225.1"/>
    <property type="molecule type" value="Genomic_DNA"/>
</dbReference>
<evidence type="ECO:0000259" key="2">
    <source>
        <dbReference type="Pfam" id="PF07435"/>
    </source>
</evidence>
<evidence type="ECO:0000256" key="1">
    <source>
        <dbReference type="SAM" id="Phobius"/>
    </source>
</evidence>
<keyword evidence="1" id="KW-0472">Membrane</keyword>
<sequence length="448" mass="51259">MEVIGMRFKNFLMRIVLLIAVAVSVVLSWLIWTSNAHYERQTNSQTTTKSTSHKTERKIGDVFLPTQLLWRTENQSQLIYNSKESLIPQFKATLKLTNSASFNQVKLDQDDYYQAINQNDTVTMLYPDKISYAIFKKVFSYHNSNLGQNVTFNRIRITLGKSPQLWLMNDQNHQVYQASLKAFPPARVKKVLENADVHLKVTEKMLNNKPLLYVAADQTLLPYSYLVNQQPENYYITTLLNQRNTDKIDTKEQGSSAIYTDGTDSNLYKRLTINHETGEISFVKYADQKLPTSLTKNFEASFDVLQKTGNAMSGMRFYSYDQATNATAYRTFVEGFPVFYQTNFGSVQVQLLSTGQKIDFSNYSLQVPVPAEDKQVTIPSTESVLNQLTRSGFLLEDVENVQVGYEWTKETSNEQVIDLNPTYFVQYKGVWRSLAALMAQKAELTEGS</sequence>